<evidence type="ECO:0000256" key="1">
    <source>
        <dbReference type="SAM" id="Coils"/>
    </source>
</evidence>
<feature type="region of interest" description="Disordered" evidence="2">
    <location>
        <begin position="159"/>
        <end position="179"/>
    </location>
</feature>
<dbReference type="GeneID" id="105681052"/>
<evidence type="ECO:0000256" key="2">
    <source>
        <dbReference type="SAM" id="MobiDB-lite"/>
    </source>
</evidence>
<evidence type="ECO:0000256" key="3">
    <source>
        <dbReference type="SAM" id="SignalP"/>
    </source>
</evidence>
<proteinExistence type="predicted"/>
<protein>
    <submittedName>
        <fullName evidence="5">LOW QUALITY PROTEIN: uncharacterized protein LOC105681052</fullName>
    </submittedName>
</protein>
<feature type="compositionally biased region" description="Basic and acidic residues" evidence="2">
    <location>
        <begin position="282"/>
        <end position="292"/>
    </location>
</feature>
<dbReference type="KEGG" id="bim:105681052"/>
<dbReference type="RefSeq" id="XP_012243631.2">
    <property type="nucleotide sequence ID" value="XM_012388208.3"/>
</dbReference>
<name>A0A6P3UXY3_BOMIM</name>
<evidence type="ECO:0000313" key="5">
    <source>
        <dbReference type="RefSeq" id="XP_012243631.2"/>
    </source>
</evidence>
<accession>A0A6P3UXY3</accession>
<evidence type="ECO:0000313" key="4">
    <source>
        <dbReference type="Proteomes" id="UP000515180"/>
    </source>
</evidence>
<feature type="signal peptide" evidence="3">
    <location>
        <begin position="1"/>
        <end position="17"/>
    </location>
</feature>
<keyword evidence="1" id="KW-0175">Coiled coil</keyword>
<keyword evidence="3" id="KW-0732">Signal</keyword>
<dbReference type="OrthoDB" id="10344167at2759"/>
<feature type="chain" id="PRO_5028021177" evidence="3">
    <location>
        <begin position="18"/>
        <end position="301"/>
    </location>
</feature>
<feature type="compositionally biased region" description="Basic and acidic residues" evidence="2">
    <location>
        <begin position="159"/>
        <end position="171"/>
    </location>
</feature>
<organism evidence="4 5">
    <name type="scientific">Bombus impatiens</name>
    <name type="common">Bumblebee</name>
    <dbReference type="NCBI Taxonomy" id="132113"/>
    <lineage>
        <taxon>Eukaryota</taxon>
        <taxon>Metazoa</taxon>
        <taxon>Ecdysozoa</taxon>
        <taxon>Arthropoda</taxon>
        <taxon>Hexapoda</taxon>
        <taxon>Insecta</taxon>
        <taxon>Pterygota</taxon>
        <taxon>Neoptera</taxon>
        <taxon>Endopterygota</taxon>
        <taxon>Hymenoptera</taxon>
        <taxon>Apocrita</taxon>
        <taxon>Aculeata</taxon>
        <taxon>Apoidea</taxon>
        <taxon>Anthophila</taxon>
        <taxon>Apidae</taxon>
        <taxon>Bombus</taxon>
        <taxon>Pyrobombus</taxon>
    </lineage>
</organism>
<dbReference type="Proteomes" id="UP000515180">
    <property type="component" value="Unplaced"/>
</dbReference>
<feature type="region of interest" description="Disordered" evidence="2">
    <location>
        <begin position="208"/>
        <end position="301"/>
    </location>
</feature>
<gene>
    <name evidence="5" type="primary">LOC105681052</name>
</gene>
<feature type="compositionally biased region" description="Basic and acidic residues" evidence="2">
    <location>
        <begin position="254"/>
        <end position="271"/>
    </location>
</feature>
<dbReference type="AlphaFoldDB" id="A0A6P3UXY3"/>
<feature type="coiled-coil region" evidence="1">
    <location>
        <begin position="28"/>
        <end position="55"/>
    </location>
</feature>
<sequence length="301" mass="33090">MKVSTILLVSFASWVVAHPGLLHSEKVDNNSEEERAEKQEKLNVLIENLISLKDKFTPLKLFENGKLGEPGAFNIAQQSIEKYGIPTSPIAFLLGKDNFIISTILNAIGTAKQVIGAAKEVIETIKSNIKKVVKLPFLVREEKTSGASLGFEKTDFAQLKEHESSDKDDSRLSTGIEGIDMNEVKEGYSNGYRKSTEGDAKEIVSEKHVIHSADSPVSSKGNAKTDISERKHLEGSQISTKLEEKSASTKKQSHSVEKAEKKSLTSAKEETSQGPMNVMEKVAVDEKKDNSKKSRRSVVAY</sequence>
<reference evidence="5" key="1">
    <citation type="submission" date="2025-08" db="UniProtKB">
        <authorList>
            <consortium name="RefSeq"/>
        </authorList>
    </citation>
    <scope>IDENTIFICATION</scope>
</reference>
<keyword evidence="4" id="KW-1185">Reference proteome</keyword>